<gene>
    <name evidence="1" type="ORF">SDC9_204639</name>
</gene>
<dbReference type="EMBL" id="VSSQ01127890">
    <property type="protein sequence ID" value="MPN56946.1"/>
    <property type="molecule type" value="Genomic_DNA"/>
</dbReference>
<organism evidence="1">
    <name type="scientific">bioreactor metagenome</name>
    <dbReference type="NCBI Taxonomy" id="1076179"/>
    <lineage>
        <taxon>unclassified sequences</taxon>
        <taxon>metagenomes</taxon>
        <taxon>ecological metagenomes</taxon>
    </lineage>
</organism>
<reference evidence="1" key="1">
    <citation type="submission" date="2019-08" db="EMBL/GenBank/DDBJ databases">
        <authorList>
            <person name="Kucharzyk K."/>
            <person name="Murdoch R.W."/>
            <person name="Higgins S."/>
            <person name="Loffler F."/>
        </authorList>
    </citation>
    <scope>NUCLEOTIDE SEQUENCE</scope>
</reference>
<comment type="caution">
    <text evidence="1">The sequence shown here is derived from an EMBL/GenBank/DDBJ whole genome shotgun (WGS) entry which is preliminary data.</text>
</comment>
<evidence type="ECO:0000313" key="1">
    <source>
        <dbReference type="EMBL" id="MPN56946.1"/>
    </source>
</evidence>
<dbReference type="AlphaFoldDB" id="A0A645J0H3"/>
<accession>A0A645J0H3</accession>
<name>A0A645J0H3_9ZZZZ</name>
<proteinExistence type="predicted"/>
<protein>
    <submittedName>
        <fullName evidence="1">Uncharacterized protein</fullName>
    </submittedName>
</protein>
<sequence length="57" mass="6513">MVPDKVGTVIRGVRNRYPYLCLDQKDFDPGPSDLRSLASKETEGGYVFFIFFSYMDA</sequence>